<dbReference type="InterPro" id="IPR006680">
    <property type="entry name" value="Amidohydro-rel"/>
</dbReference>
<comment type="catalytic activity">
    <reaction evidence="7 8">
        <text>N-acetyl-D-glucosamine 6-phosphate + H2O = D-glucosamine 6-phosphate + acetate</text>
        <dbReference type="Rhea" id="RHEA:22936"/>
        <dbReference type="ChEBI" id="CHEBI:15377"/>
        <dbReference type="ChEBI" id="CHEBI:30089"/>
        <dbReference type="ChEBI" id="CHEBI:57513"/>
        <dbReference type="ChEBI" id="CHEBI:58725"/>
        <dbReference type="EC" id="3.5.1.25"/>
    </reaction>
</comment>
<feature type="domain" description="Amidohydrolase-related" evidence="11">
    <location>
        <begin position="68"/>
        <end position="383"/>
    </location>
</feature>
<reference evidence="12 13" key="2">
    <citation type="submission" date="2018-10" db="EMBL/GenBank/DDBJ databases">
        <authorList>
            <consortium name="Pathogen Informatics"/>
        </authorList>
    </citation>
    <scope>NUCLEOTIDE SEQUENCE [LARGE SCALE GENOMIC DNA]</scope>
</reference>
<dbReference type="SUPFAM" id="SSF51338">
    <property type="entry name" value="Composite domain of metallo-dependent hydrolases"/>
    <property type="match status" value="1"/>
</dbReference>
<sequence>MRVPYNSPLLREDLNGKLLQFINCRSFYGKEITNDDVWVENGRILDGSVVFFDQRRSADIQVDCQGYILAPGFIDIQINGKWLEMVSQLNTVALGLLQYGVTAFCPTIITSQPAVYHSVIFENMFRAHIEGPFISIQKKGAHPVQNIISDLGKNPAKMLLDTYGSVENIAMFTIAPELPGSLEAIKFMSKKGVTVSIGHSSGRLVDGEKAFHAGATAITHLFNAMNSYHHRDPGLFGLLTSESLPKSSKLYYGIIADGIHTHDSALRIAYRTHPEGLILITDAIAAFGMGDGVHRLGDQVINCKGLNAIVAGTNTTAGSVASLGFCVKHFTEAAGCSLEEALFCATTKPATLLRIDKERGSLAIGTIADLVLIDDQVNVKATYQSSKLVYSAIV</sequence>
<keyword evidence="13" id="KW-1185">Reference proteome</keyword>
<dbReference type="InterPro" id="IPR011059">
    <property type="entry name" value="Metal-dep_hydrolase_composite"/>
</dbReference>
<dbReference type="STRING" id="51028.A0A0N4VC82"/>
<dbReference type="GO" id="GO:0008448">
    <property type="term" value="F:N-acetylglucosamine-6-phosphate deacetylase activity"/>
    <property type="evidence" value="ECO:0007669"/>
    <property type="project" value="UniProtKB-UniRule"/>
</dbReference>
<evidence type="ECO:0000256" key="10">
    <source>
        <dbReference type="PIRSR" id="PIRSR038994-3"/>
    </source>
</evidence>
<dbReference type="Pfam" id="PF01979">
    <property type="entry name" value="Amidohydro_1"/>
    <property type="match status" value="1"/>
</dbReference>
<evidence type="ECO:0000256" key="1">
    <source>
        <dbReference type="ARBA" id="ARBA00010716"/>
    </source>
</evidence>
<comment type="similarity">
    <text evidence="1 8">Belongs to the metallo-dependent hydrolases superfamily. NagA family.</text>
</comment>
<dbReference type="Proteomes" id="UP000274131">
    <property type="component" value="Unassembled WGS sequence"/>
</dbReference>
<name>A0A0N4VC82_ENTVE</name>
<dbReference type="PANTHER" id="PTHR11113:SF14">
    <property type="entry name" value="N-ACETYLGLUCOSAMINE-6-PHOSPHATE DEACETYLASE"/>
    <property type="match status" value="1"/>
</dbReference>
<dbReference type="InterPro" id="IPR003764">
    <property type="entry name" value="GlcNAc_6-P_deAcase"/>
</dbReference>
<evidence type="ECO:0000256" key="7">
    <source>
        <dbReference type="ARBA" id="ARBA00047647"/>
    </source>
</evidence>
<dbReference type="InterPro" id="IPR032466">
    <property type="entry name" value="Metal_Hydrolase"/>
</dbReference>
<evidence type="ECO:0000259" key="11">
    <source>
        <dbReference type="Pfam" id="PF01979"/>
    </source>
</evidence>
<keyword evidence="4 10" id="KW-0479">Metal-binding</keyword>
<evidence type="ECO:0000256" key="3">
    <source>
        <dbReference type="ARBA" id="ARBA00018029"/>
    </source>
</evidence>
<feature type="binding site" evidence="10">
    <location>
        <position position="130"/>
    </location>
    <ligand>
        <name>Zn(2+)</name>
        <dbReference type="ChEBI" id="CHEBI:29105"/>
    </ligand>
</feature>
<dbReference type="FunFam" id="3.20.20.140:FF:000023">
    <property type="entry name" value="N-acetylglucosamine-6-phosphate deacetylase"/>
    <property type="match status" value="1"/>
</dbReference>
<dbReference type="PANTHER" id="PTHR11113">
    <property type="entry name" value="N-ACETYLGLUCOSAMINE-6-PHOSPHATE DEACETYLASE"/>
    <property type="match status" value="1"/>
</dbReference>
<evidence type="ECO:0000313" key="12">
    <source>
        <dbReference type="EMBL" id="VDD92901.1"/>
    </source>
</evidence>
<evidence type="ECO:0000313" key="14">
    <source>
        <dbReference type="WBParaSite" id="EVEC_0000816801-mRNA-1"/>
    </source>
</evidence>
<keyword evidence="6 8" id="KW-0119">Carbohydrate metabolism</keyword>
<dbReference type="CDD" id="cd00854">
    <property type="entry name" value="NagA"/>
    <property type="match status" value="1"/>
</dbReference>
<dbReference type="EMBL" id="UXUI01009028">
    <property type="protein sequence ID" value="VDD92901.1"/>
    <property type="molecule type" value="Genomic_DNA"/>
</dbReference>
<dbReference type="EC" id="3.5.1.25" evidence="2 8"/>
<evidence type="ECO:0000256" key="9">
    <source>
        <dbReference type="PIRSR" id="PIRSR038994-1"/>
    </source>
</evidence>
<accession>A0A0N4VC82</accession>
<dbReference type="WBParaSite" id="EVEC_0000816801-mRNA-1">
    <property type="protein sequence ID" value="EVEC_0000816801-mRNA-1"/>
    <property type="gene ID" value="EVEC_0000816801"/>
</dbReference>
<evidence type="ECO:0000256" key="2">
    <source>
        <dbReference type="ARBA" id="ARBA00011899"/>
    </source>
</evidence>
<comment type="cofactor">
    <cofactor evidence="10">
        <name>a divalent metal cation</name>
        <dbReference type="ChEBI" id="CHEBI:60240"/>
    </cofactor>
    <text evidence="10">Binds 1 divalent metal cation per subunit.</text>
</comment>
<evidence type="ECO:0000256" key="6">
    <source>
        <dbReference type="ARBA" id="ARBA00023277"/>
    </source>
</evidence>
<feature type="binding site" evidence="10">
    <location>
        <position position="220"/>
    </location>
    <ligand>
        <name>Zn(2+)</name>
        <dbReference type="ChEBI" id="CHEBI:29105"/>
    </ligand>
</feature>
<proteinExistence type="inferred from homology"/>
<dbReference type="Gene3D" id="3.20.20.140">
    <property type="entry name" value="Metal-dependent hydrolases"/>
    <property type="match status" value="1"/>
</dbReference>
<evidence type="ECO:0000256" key="5">
    <source>
        <dbReference type="ARBA" id="ARBA00022801"/>
    </source>
</evidence>
<dbReference type="GO" id="GO:0019262">
    <property type="term" value="P:N-acetylneuraminate catabolic process"/>
    <property type="evidence" value="ECO:0007669"/>
    <property type="project" value="UniProtKB-ARBA"/>
</dbReference>
<dbReference type="Gene3D" id="2.30.40.10">
    <property type="entry name" value="Urease, subunit C, domain 1"/>
    <property type="match status" value="1"/>
</dbReference>
<feature type="binding site" evidence="10">
    <location>
        <position position="199"/>
    </location>
    <ligand>
        <name>Zn(2+)</name>
        <dbReference type="ChEBI" id="CHEBI:29105"/>
    </ligand>
</feature>
<dbReference type="OrthoDB" id="10264777at2759"/>
<dbReference type="GO" id="GO:0106279">
    <property type="term" value="P:negative regulation of UDP-N-acetylglucosamine biosynthetic process"/>
    <property type="evidence" value="ECO:0007669"/>
    <property type="project" value="UniProtKB-ARBA"/>
</dbReference>
<dbReference type="PIRSF" id="PIRSF038994">
    <property type="entry name" value="NagA"/>
    <property type="match status" value="1"/>
</dbReference>
<gene>
    <name evidence="12" type="ORF">EVEC_LOCUS7652</name>
</gene>
<evidence type="ECO:0000313" key="13">
    <source>
        <dbReference type="Proteomes" id="UP000274131"/>
    </source>
</evidence>
<evidence type="ECO:0000256" key="8">
    <source>
        <dbReference type="PIRNR" id="PIRNR038994"/>
    </source>
</evidence>
<evidence type="ECO:0000256" key="4">
    <source>
        <dbReference type="ARBA" id="ARBA00022723"/>
    </source>
</evidence>
<dbReference type="GO" id="GO:0006046">
    <property type="term" value="P:N-acetylglucosamine catabolic process"/>
    <property type="evidence" value="ECO:0007669"/>
    <property type="project" value="TreeGrafter"/>
</dbReference>
<dbReference type="AlphaFoldDB" id="A0A0N4VC82"/>
<dbReference type="SUPFAM" id="SSF51556">
    <property type="entry name" value="Metallo-dependent hydrolases"/>
    <property type="match status" value="1"/>
</dbReference>
<organism evidence="14">
    <name type="scientific">Enterobius vermicularis</name>
    <name type="common">Human pinworm</name>
    <dbReference type="NCBI Taxonomy" id="51028"/>
    <lineage>
        <taxon>Eukaryota</taxon>
        <taxon>Metazoa</taxon>
        <taxon>Ecdysozoa</taxon>
        <taxon>Nematoda</taxon>
        <taxon>Chromadorea</taxon>
        <taxon>Rhabditida</taxon>
        <taxon>Spirurina</taxon>
        <taxon>Oxyuridomorpha</taxon>
        <taxon>Oxyuroidea</taxon>
        <taxon>Oxyuridae</taxon>
        <taxon>Enterobius</taxon>
    </lineage>
</organism>
<protein>
    <recommendedName>
        <fullName evidence="3 8">N-acetylglucosamine-6-phosphate deacetylase</fullName>
        <ecNumber evidence="2 8">3.5.1.25</ecNumber>
    </recommendedName>
</protein>
<feature type="active site" description="Proton donor/acceptor" evidence="9">
    <location>
        <position position="282"/>
    </location>
</feature>
<reference evidence="14" key="1">
    <citation type="submission" date="2017-02" db="UniProtKB">
        <authorList>
            <consortium name="WormBaseParasite"/>
        </authorList>
    </citation>
    <scope>IDENTIFICATION</scope>
</reference>
<keyword evidence="5 8" id="KW-0378">Hydrolase</keyword>
<dbReference type="GO" id="GO:0046872">
    <property type="term" value="F:metal ion binding"/>
    <property type="evidence" value="ECO:0007669"/>
    <property type="project" value="UniProtKB-KW"/>
</dbReference>